<evidence type="ECO:0000256" key="3">
    <source>
        <dbReference type="ARBA" id="ARBA00023002"/>
    </source>
</evidence>
<dbReference type="NCBIfam" id="TIGR01963">
    <property type="entry name" value="PHB_DH"/>
    <property type="match status" value="1"/>
</dbReference>
<evidence type="ECO:0000256" key="5">
    <source>
        <dbReference type="RuleBase" id="RU000363"/>
    </source>
</evidence>
<evidence type="ECO:0000256" key="1">
    <source>
        <dbReference type="ARBA" id="ARBA00006484"/>
    </source>
</evidence>
<comment type="catalytic activity">
    <reaction evidence="4">
        <text>a (3R)-hydroxyacyl-[ACP] + NADP(+) = a 3-oxoacyl-[ACP] + NADPH + H(+)</text>
        <dbReference type="Rhea" id="RHEA:17397"/>
        <dbReference type="Rhea" id="RHEA-COMP:9916"/>
        <dbReference type="Rhea" id="RHEA-COMP:9945"/>
        <dbReference type="ChEBI" id="CHEBI:15378"/>
        <dbReference type="ChEBI" id="CHEBI:57783"/>
        <dbReference type="ChEBI" id="CHEBI:58349"/>
        <dbReference type="ChEBI" id="CHEBI:78776"/>
        <dbReference type="ChEBI" id="CHEBI:78827"/>
        <dbReference type="EC" id="1.1.1.100"/>
    </reaction>
</comment>
<evidence type="ECO:0000313" key="6">
    <source>
        <dbReference type="EMBL" id="CAL8087208.1"/>
    </source>
</evidence>
<evidence type="ECO:0000256" key="2">
    <source>
        <dbReference type="ARBA" id="ARBA00012948"/>
    </source>
</evidence>
<dbReference type="Gene3D" id="3.40.50.720">
    <property type="entry name" value="NAD(P)-binding Rossmann-like Domain"/>
    <property type="match status" value="1"/>
</dbReference>
<dbReference type="PANTHER" id="PTHR42879">
    <property type="entry name" value="3-OXOACYL-(ACYL-CARRIER-PROTEIN) REDUCTASE"/>
    <property type="match status" value="1"/>
</dbReference>
<dbReference type="PRINTS" id="PR00081">
    <property type="entry name" value="GDHRDH"/>
</dbReference>
<dbReference type="InterPro" id="IPR002347">
    <property type="entry name" value="SDR_fam"/>
</dbReference>
<dbReference type="EC" id="1.1.1.100" evidence="2"/>
<dbReference type="PRINTS" id="PR00080">
    <property type="entry name" value="SDRFAMILY"/>
</dbReference>
<dbReference type="PANTHER" id="PTHR42879:SF2">
    <property type="entry name" value="3-OXOACYL-[ACYL-CARRIER-PROTEIN] REDUCTASE FABG"/>
    <property type="match status" value="1"/>
</dbReference>
<dbReference type="Pfam" id="PF00106">
    <property type="entry name" value="adh_short"/>
    <property type="match status" value="1"/>
</dbReference>
<proteinExistence type="inferred from homology"/>
<dbReference type="InterPro" id="IPR020904">
    <property type="entry name" value="Sc_DH/Rdtase_CS"/>
</dbReference>
<protein>
    <recommendedName>
        <fullName evidence="2">3-oxoacyl-[acyl-carrier-protein] reductase</fullName>
        <ecNumber evidence="2">1.1.1.100</ecNumber>
    </recommendedName>
</protein>
<evidence type="ECO:0000256" key="4">
    <source>
        <dbReference type="ARBA" id="ARBA00048508"/>
    </source>
</evidence>
<keyword evidence="7" id="KW-1185">Reference proteome</keyword>
<organism evidence="6 7">
    <name type="scientific">Orchesella dallaii</name>
    <dbReference type="NCBI Taxonomy" id="48710"/>
    <lineage>
        <taxon>Eukaryota</taxon>
        <taxon>Metazoa</taxon>
        <taxon>Ecdysozoa</taxon>
        <taxon>Arthropoda</taxon>
        <taxon>Hexapoda</taxon>
        <taxon>Collembola</taxon>
        <taxon>Entomobryomorpha</taxon>
        <taxon>Entomobryoidea</taxon>
        <taxon>Orchesellidae</taxon>
        <taxon>Orchesellinae</taxon>
        <taxon>Orchesella</taxon>
    </lineage>
</organism>
<dbReference type="InterPro" id="IPR050259">
    <property type="entry name" value="SDR"/>
</dbReference>
<dbReference type="InterPro" id="IPR036291">
    <property type="entry name" value="NAD(P)-bd_dom_sf"/>
</dbReference>
<accession>A0ABP1Q559</accession>
<evidence type="ECO:0000313" key="7">
    <source>
        <dbReference type="Proteomes" id="UP001642540"/>
    </source>
</evidence>
<comment type="caution">
    <text evidence="6">The sequence shown here is derived from an EMBL/GenBank/DDBJ whole genome shotgun (WGS) entry which is preliminary data.</text>
</comment>
<dbReference type="Proteomes" id="UP001642540">
    <property type="component" value="Unassembled WGS sequence"/>
</dbReference>
<dbReference type="NCBIfam" id="NF009093">
    <property type="entry name" value="PRK12429.1"/>
    <property type="match status" value="1"/>
</dbReference>
<dbReference type="InterPro" id="IPR011294">
    <property type="entry name" value="3-OHbutyrate_DH"/>
</dbReference>
<gene>
    <name evidence="6" type="ORF">ODALV1_LOCUS6664</name>
</gene>
<reference evidence="6 7" key="1">
    <citation type="submission" date="2024-08" db="EMBL/GenBank/DDBJ databases">
        <authorList>
            <person name="Cucini C."/>
            <person name="Frati F."/>
        </authorList>
    </citation>
    <scope>NUCLEOTIDE SEQUENCE [LARGE SCALE GENOMIC DNA]</scope>
</reference>
<dbReference type="SUPFAM" id="SSF51735">
    <property type="entry name" value="NAD(P)-binding Rossmann-fold domains"/>
    <property type="match status" value="1"/>
</dbReference>
<comment type="similarity">
    <text evidence="1 5">Belongs to the short-chain dehydrogenases/reductases (SDR) family.</text>
</comment>
<sequence length="278" mass="29641">MGSNFNEIALQKSTSGIQTLKGKCVVVTGSTSGIGLGIATEFAKAGCRIMLHGLEPESQVLSLIQEIASISNDKVAYSGANIGDPEQCKALIDLANKELGKVDILVNNAGVQFTSPVQDFPAEKWRWLLDVNLNAPFYLTQAVIPQMYERKWGRIIHIASTHGKVASKNKSAYCVSKHGLLGFSKVVALEAAGTGVTSNCICPGWVLTPLVQQQVERISEEKGISYEAAKLQLLLEKQPSGEFVKPEDLGAFAVFLGSDAASQITGAALSMDGGWTTV</sequence>
<keyword evidence="3" id="KW-0560">Oxidoreductase</keyword>
<name>A0ABP1Q559_9HEXA</name>
<dbReference type="PROSITE" id="PS00061">
    <property type="entry name" value="ADH_SHORT"/>
    <property type="match status" value="1"/>
</dbReference>
<dbReference type="EMBL" id="CAXLJM020000020">
    <property type="protein sequence ID" value="CAL8087208.1"/>
    <property type="molecule type" value="Genomic_DNA"/>
</dbReference>